<dbReference type="NCBIfam" id="TIGR01368">
    <property type="entry name" value="CPSaseIIsmall"/>
    <property type="match status" value="1"/>
</dbReference>
<dbReference type="STRING" id="1202785.A946_00335"/>
<evidence type="ECO:0000256" key="4">
    <source>
        <dbReference type="ARBA" id="ARBA00022598"/>
    </source>
</evidence>
<feature type="binding site" evidence="11">
    <location>
        <position position="333"/>
    </location>
    <ligand>
        <name>L-glutamine</name>
        <dbReference type="ChEBI" id="CHEBI:58359"/>
    </ligand>
</feature>
<feature type="region of interest" description="CPSase" evidence="11">
    <location>
        <begin position="1"/>
        <end position="213"/>
    </location>
</feature>
<dbReference type="PANTHER" id="PTHR43418">
    <property type="entry name" value="MULTIFUNCTIONAL TRYPTOPHAN BIOSYNTHESIS PROTEIN-RELATED"/>
    <property type="match status" value="1"/>
</dbReference>
<dbReference type="NCBIfam" id="NF009475">
    <property type="entry name" value="PRK12838.1"/>
    <property type="match status" value="1"/>
</dbReference>
<keyword evidence="4 11" id="KW-0436">Ligase</keyword>
<dbReference type="AlphaFoldDB" id="A0A0C1RME4"/>
<dbReference type="FunFam" id="3.50.30.20:FF:000001">
    <property type="entry name" value="Carbamoyl-phosphate synthase small chain"/>
    <property type="match status" value="1"/>
</dbReference>
<dbReference type="GO" id="GO:0004088">
    <property type="term" value="F:carbamoyl-phosphate synthase (glutamine-hydrolyzing) activity"/>
    <property type="evidence" value="ECO:0007669"/>
    <property type="project" value="UniProtKB-UniRule"/>
</dbReference>
<evidence type="ECO:0000256" key="3">
    <source>
        <dbReference type="ARBA" id="ARBA00007800"/>
    </source>
</evidence>
<dbReference type="SMART" id="SM01097">
    <property type="entry name" value="CPSase_sm_chain"/>
    <property type="match status" value="1"/>
</dbReference>
<proteinExistence type="inferred from homology"/>
<dbReference type="GO" id="GO:0006526">
    <property type="term" value="P:L-arginine biosynthetic process"/>
    <property type="evidence" value="ECO:0007669"/>
    <property type="project" value="UniProtKB-UniRule"/>
</dbReference>
<comment type="similarity">
    <text evidence="3 11">Belongs to the CarA family.</text>
</comment>
<reference evidence="16" key="3">
    <citation type="submission" date="2019-03" db="EMBL/GenBank/DDBJ databases">
        <title>Complete genome of Methylacidiphilum kamchatkense Kam1.</title>
        <authorList>
            <person name="Kruse T."/>
            <person name="Murarilal Ratnadevi C."/>
            <person name="Erikstad H.-A."/>
            <person name="Birkeland N.-K."/>
        </authorList>
    </citation>
    <scope>NUCLEOTIDE SEQUENCE [LARGE SCALE GENOMIC DNA]</scope>
    <source>
        <strain evidence="16">kam1</strain>
    </source>
</reference>
<dbReference type="Proteomes" id="UP000315925">
    <property type="component" value="Chromosome"/>
</dbReference>
<feature type="binding site" evidence="11">
    <location>
        <position position="50"/>
    </location>
    <ligand>
        <name>L-glutamine</name>
        <dbReference type="ChEBI" id="CHEBI:58359"/>
    </ligand>
</feature>
<name>A0A0C1RME4_9BACT</name>
<keyword evidence="11" id="KW-0055">Arginine biosynthesis</keyword>
<feature type="active site" evidence="11">
    <location>
        <position position="373"/>
    </location>
</feature>
<keyword evidence="15" id="KW-1185">Reference proteome</keyword>
<dbReference type="PRINTS" id="PR00099">
    <property type="entry name" value="CPSGATASE"/>
</dbReference>
<reference evidence="13 15" key="1">
    <citation type="submission" date="2014-08" db="EMBL/GenBank/DDBJ databases">
        <title>Methylacidiphilum kamchatkense strain Kam1 draft genome sequence.</title>
        <authorList>
            <person name="Birkeland N.-K."/>
            <person name="Erikstad H.A."/>
        </authorList>
    </citation>
    <scope>NUCLEOTIDE SEQUENCE [LARGE SCALE GENOMIC DNA]</scope>
    <source>
        <strain evidence="13 15">Kam1</strain>
    </source>
</reference>
<dbReference type="InterPro" id="IPR029062">
    <property type="entry name" value="Class_I_gatase-like"/>
</dbReference>
<comment type="catalytic activity">
    <reaction evidence="9 11">
        <text>hydrogencarbonate + L-glutamine + 2 ATP + H2O = carbamoyl phosphate + L-glutamate + 2 ADP + phosphate + 2 H(+)</text>
        <dbReference type="Rhea" id="RHEA:18633"/>
        <dbReference type="ChEBI" id="CHEBI:15377"/>
        <dbReference type="ChEBI" id="CHEBI:15378"/>
        <dbReference type="ChEBI" id="CHEBI:17544"/>
        <dbReference type="ChEBI" id="CHEBI:29985"/>
        <dbReference type="ChEBI" id="CHEBI:30616"/>
        <dbReference type="ChEBI" id="CHEBI:43474"/>
        <dbReference type="ChEBI" id="CHEBI:58228"/>
        <dbReference type="ChEBI" id="CHEBI:58359"/>
        <dbReference type="ChEBI" id="CHEBI:456216"/>
        <dbReference type="EC" id="6.3.5.5"/>
    </reaction>
</comment>
<evidence type="ECO:0000313" key="13">
    <source>
        <dbReference type="EMBL" id="KIE59217.1"/>
    </source>
</evidence>
<comment type="pathway">
    <text evidence="1 11">Pyrimidine metabolism; UMP biosynthesis via de novo pathway; (S)-dihydroorotate from bicarbonate: step 1/3.</text>
</comment>
<dbReference type="EMBL" id="JQNX01000001">
    <property type="protein sequence ID" value="KIE59217.1"/>
    <property type="molecule type" value="Genomic_DNA"/>
</dbReference>
<dbReference type="UniPathway" id="UPA00068">
    <property type="reaction ID" value="UER00171"/>
</dbReference>
<evidence type="ECO:0000313" key="14">
    <source>
        <dbReference type="EMBL" id="QDQ42822.1"/>
    </source>
</evidence>
<dbReference type="UniPathway" id="UPA00070">
    <property type="reaction ID" value="UER00115"/>
</dbReference>
<feature type="binding site" evidence="11">
    <location>
        <position position="264"/>
    </location>
    <ligand>
        <name>L-glutamine</name>
        <dbReference type="ChEBI" id="CHEBI:58359"/>
    </ligand>
</feature>
<accession>A0A0C1RME4</accession>
<feature type="active site" evidence="11">
    <location>
        <position position="375"/>
    </location>
</feature>
<evidence type="ECO:0000256" key="8">
    <source>
        <dbReference type="ARBA" id="ARBA00022975"/>
    </source>
</evidence>
<feature type="binding site" evidence="11">
    <location>
        <position position="262"/>
    </location>
    <ligand>
        <name>L-glutamine</name>
        <dbReference type="ChEBI" id="CHEBI:58359"/>
    </ligand>
</feature>
<sequence>MKKQKKKACLVLEDGTVFSGESFGAEGTAIGEICFNTSMTGYQEILTDPSYRGQIVCLTYPEIGNYGLCPFDHQSRDIQVAGLVIRSLSLIPSNWRAFCSLPEFLKRKGVIGIQGVDTRRLTLHIREAGVLRAVLTTEDMERTEAVALTQNWDYSKVDFIAQVTTPVPYRWDEIEALTPIIEEMKGVDGWDGHKKALIEKWKERLSRLAPPIYRLAVMDFGVKFSTLRYLRSKGFDLHVFPAYASAKRILESDPDAIFLSNGPGDPAFFETLHAEIKPLLGARPVFGICLGHQLIAIALGAKTFKLRFGHRGANHPVKNLFDSTIKITSQNHGYAVCAESIPDCLKISEINLNDGTIEGLVHKTKPIFSVQYHPEAAPGPHDALGYFEVFFNKVRASKIYQVG</sequence>
<dbReference type="Pfam" id="PF00988">
    <property type="entry name" value="CPSase_sm_chain"/>
    <property type="match status" value="1"/>
</dbReference>
<organism evidence="14 16">
    <name type="scientific">Methylacidiphilum kamchatkense Kam1</name>
    <dbReference type="NCBI Taxonomy" id="1202785"/>
    <lineage>
        <taxon>Bacteria</taxon>
        <taxon>Pseudomonadati</taxon>
        <taxon>Verrucomicrobiota</taxon>
        <taxon>Methylacidiphilae</taxon>
        <taxon>Methylacidiphilales</taxon>
        <taxon>Methylacidiphilaceae</taxon>
        <taxon>Methylacidiphilum (ex Ratnadevi et al. 2023)</taxon>
    </lineage>
</organism>
<feature type="binding site" evidence="11">
    <location>
        <position position="293"/>
    </location>
    <ligand>
        <name>L-glutamine</name>
        <dbReference type="ChEBI" id="CHEBI:58359"/>
    </ligand>
</feature>
<dbReference type="InterPro" id="IPR006274">
    <property type="entry name" value="CarbamoylP_synth_ssu"/>
</dbReference>
<evidence type="ECO:0000259" key="12">
    <source>
        <dbReference type="SMART" id="SM01097"/>
    </source>
</evidence>
<dbReference type="Gene3D" id="3.50.30.20">
    <property type="entry name" value="Carbamoyl-phosphate synthase small subunit, N-terminal domain"/>
    <property type="match status" value="1"/>
</dbReference>
<dbReference type="CDD" id="cd01744">
    <property type="entry name" value="GATase1_CPSase"/>
    <property type="match status" value="1"/>
</dbReference>
<evidence type="ECO:0000256" key="1">
    <source>
        <dbReference type="ARBA" id="ARBA00004812"/>
    </source>
</evidence>
<evidence type="ECO:0000256" key="6">
    <source>
        <dbReference type="ARBA" id="ARBA00022840"/>
    </source>
</evidence>
<protein>
    <recommendedName>
        <fullName evidence="11">Carbamoyl phosphate synthase small chain</fullName>
        <ecNumber evidence="11">6.3.5.5</ecNumber>
    </recommendedName>
    <alternativeName>
        <fullName evidence="11">Carbamoyl phosphate synthetase glutamine chain</fullName>
    </alternativeName>
</protein>
<dbReference type="EMBL" id="CP037899">
    <property type="protein sequence ID" value="QDQ42822.1"/>
    <property type="molecule type" value="Genomic_DNA"/>
</dbReference>
<keyword evidence="8 11" id="KW-0665">Pyrimidine biosynthesis</keyword>
<dbReference type="GO" id="GO:0005524">
    <property type="term" value="F:ATP binding"/>
    <property type="evidence" value="ECO:0007669"/>
    <property type="project" value="UniProtKB-UniRule"/>
</dbReference>
<dbReference type="SUPFAM" id="SSF52021">
    <property type="entry name" value="Carbamoyl phosphate synthetase, small subunit N-terminal domain"/>
    <property type="match status" value="1"/>
</dbReference>
<dbReference type="InterPro" id="IPR035686">
    <property type="entry name" value="CPSase_GATase1"/>
</dbReference>
<dbReference type="InterPro" id="IPR002474">
    <property type="entry name" value="CarbamoylP_synth_ssu_N"/>
</dbReference>
<dbReference type="OrthoDB" id="9804328at2"/>
<keyword evidence="6 11" id="KW-0067">ATP-binding</keyword>
<dbReference type="InterPro" id="IPR017926">
    <property type="entry name" value="GATASE"/>
</dbReference>
<dbReference type="PANTHER" id="PTHR43418:SF7">
    <property type="entry name" value="CARBAMOYL-PHOSPHATE SYNTHASE SMALL CHAIN"/>
    <property type="match status" value="1"/>
</dbReference>
<dbReference type="InterPro" id="IPR050472">
    <property type="entry name" value="Anth_synth/Amidotransfase"/>
</dbReference>
<dbReference type="RefSeq" id="WP_039720512.1">
    <property type="nucleotide sequence ID" value="NZ_CP037899.1"/>
</dbReference>
<evidence type="ECO:0000313" key="16">
    <source>
        <dbReference type="Proteomes" id="UP000315925"/>
    </source>
</evidence>
<dbReference type="PRINTS" id="PR00096">
    <property type="entry name" value="GATASE"/>
</dbReference>
<dbReference type="Gene3D" id="3.40.50.880">
    <property type="match status" value="1"/>
</dbReference>
<evidence type="ECO:0000256" key="5">
    <source>
        <dbReference type="ARBA" id="ARBA00022741"/>
    </source>
</evidence>
<evidence type="ECO:0000313" key="15">
    <source>
        <dbReference type="Proteomes" id="UP000031594"/>
    </source>
</evidence>
<evidence type="ECO:0000256" key="2">
    <source>
        <dbReference type="ARBA" id="ARBA00005077"/>
    </source>
</evidence>
<dbReference type="KEGG" id="mkc:kam1_1607"/>
<feature type="active site" description="Nucleophile" evidence="11">
    <location>
        <position position="289"/>
    </location>
</feature>
<comment type="pathway">
    <text evidence="2 11">Amino-acid biosynthesis; L-arginine biosynthesis; carbamoyl phosphate from bicarbonate: step 1/1.</text>
</comment>
<evidence type="ECO:0000256" key="7">
    <source>
        <dbReference type="ARBA" id="ARBA00022962"/>
    </source>
</evidence>
<dbReference type="GO" id="GO:0044205">
    <property type="term" value="P:'de novo' UMP biosynthetic process"/>
    <property type="evidence" value="ECO:0007669"/>
    <property type="project" value="UniProtKB-UniRule"/>
</dbReference>
<keyword evidence="5 11" id="KW-0547">Nucleotide-binding</keyword>
<feature type="binding site" evidence="11">
    <location>
        <position position="334"/>
    </location>
    <ligand>
        <name>L-glutamine</name>
        <dbReference type="ChEBI" id="CHEBI:58359"/>
    </ligand>
</feature>
<dbReference type="PRINTS" id="PR00097">
    <property type="entry name" value="ANTSNTHASEII"/>
</dbReference>
<keyword evidence="11" id="KW-0028">Amino-acid biosynthesis</keyword>
<gene>
    <name evidence="11" type="primary">carA</name>
    <name evidence="13" type="ORF">A946_00335</name>
    <name evidence="14" type="ORF">kam1_1607</name>
</gene>
<comment type="function">
    <text evidence="11">Small subunit of the glutamine-dependent carbamoyl phosphate synthetase (CPSase). CPSase catalyzes the formation of carbamoyl phosphate from the ammonia moiety of glutamine, carbonate, and phosphate donated by ATP, constituting the first step of 2 biosynthetic pathways, one leading to arginine and/or urea and the other to pyrimidine nucleotides. The small subunit (glutamine amidotransferase) binds and cleaves glutamine to supply the large subunit with the substrate ammonia.</text>
</comment>
<dbReference type="Proteomes" id="UP000031594">
    <property type="component" value="Unassembled WGS sequence"/>
</dbReference>
<comment type="subunit">
    <text evidence="11">Composed of two chains; the small (or glutamine) chain promotes the hydrolysis of glutamine to ammonia, which is used by the large (or ammonia) chain to synthesize carbamoyl phosphate. Tetramer of heterodimers (alpha,beta)4.</text>
</comment>
<reference evidence="14" key="2">
    <citation type="journal article" date="2019" name="BMC Genomics">
        <title>Complete genome sequence analysis of the thermoacidophilic verrucomicrobial methanotroph 'Candidatus Methylacidiphilum kamchatkense' strain Kam1 and comparison with its closest relatives.</title>
        <authorList>
            <person name="Kruse T."/>
            <person name="Ratnadevi C.M."/>
            <person name="Erikstad H.A."/>
            <person name="Birkeland N.K."/>
        </authorList>
    </citation>
    <scope>NUCLEOTIDE SEQUENCE</scope>
    <source>
        <strain evidence="14">Kam1</strain>
    </source>
</reference>
<dbReference type="EC" id="6.3.5.5" evidence="11"/>
<feature type="binding site" evidence="11">
    <location>
        <position position="290"/>
    </location>
    <ligand>
        <name>L-glutamine</name>
        <dbReference type="ChEBI" id="CHEBI:58359"/>
    </ligand>
</feature>
<evidence type="ECO:0000256" key="10">
    <source>
        <dbReference type="ARBA" id="ARBA00049285"/>
    </source>
</evidence>
<dbReference type="HAMAP" id="MF_01209">
    <property type="entry name" value="CPSase_S_chain"/>
    <property type="match status" value="1"/>
</dbReference>
<dbReference type="PROSITE" id="PS51273">
    <property type="entry name" value="GATASE_TYPE_1"/>
    <property type="match status" value="1"/>
</dbReference>
<evidence type="ECO:0000256" key="11">
    <source>
        <dbReference type="HAMAP-Rule" id="MF_01209"/>
    </source>
</evidence>
<feature type="binding site" evidence="11">
    <location>
        <position position="331"/>
    </location>
    <ligand>
        <name>L-glutamine</name>
        <dbReference type="ChEBI" id="CHEBI:58359"/>
    </ligand>
</feature>
<evidence type="ECO:0000256" key="9">
    <source>
        <dbReference type="ARBA" id="ARBA00048816"/>
    </source>
</evidence>
<dbReference type="GO" id="GO:0006207">
    <property type="term" value="P:'de novo' pyrimidine nucleobase biosynthetic process"/>
    <property type="evidence" value="ECO:0007669"/>
    <property type="project" value="InterPro"/>
</dbReference>
<comment type="catalytic activity">
    <reaction evidence="10 11">
        <text>L-glutamine + H2O = L-glutamate + NH4(+)</text>
        <dbReference type="Rhea" id="RHEA:15889"/>
        <dbReference type="ChEBI" id="CHEBI:15377"/>
        <dbReference type="ChEBI" id="CHEBI:28938"/>
        <dbReference type="ChEBI" id="CHEBI:29985"/>
        <dbReference type="ChEBI" id="CHEBI:58359"/>
    </reaction>
</comment>
<dbReference type="Pfam" id="PF00117">
    <property type="entry name" value="GATase"/>
    <property type="match status" value="1"/>
</dbReference>
<dbReference type="SUPFAM" id="SSF52317">
    <property type="entry name" value="Class I glutamine amidotransferase-like"/>
    <property type="match status" value="1"/>
</dbReference>
<keyword evidence="7 11" id="KW-0315">Glutamine amidotransferase</keyword>
<dbReference type="InterPro" id="IPR036480">
    <property type="entry name" value="CarbP_synth_ssu_N_sf"/>
</dbReference>
<feature type="domain" description="Carbamoyl-phosphate synthase small subunit N-terminal" evidence="12">
    <location>
        <begin position="6"/>
        <end position="136"/>
    </location>
</feature>
<dbReference type="GO" id="GO:0006541">
    <property type="term" value="P:glutamine metabolic process"/>
    <property type="evidence" value="ECO:0007669"/>
    <property type="project" value="InterPro"/>
</dbReference>